<evidence type="ECO:0000256" key="1">
    <source>
        <dbReference type="ARBA" id="ARBA00001946"/>
    </source>
</evidence>
<gene>
    <name evidence="8" type="ORF">FYJ51_01065</name>
</gene>
<evidence type="ECO:0000313" key="9">
    <source>
        <dbReference type="Proteomes" id="UP000461880"/>
    </source>
</evidence>
<dbReference type="PANTHER" id="PTHR43758">
    <property type="entry name" value="7,8-DIHYDRO-8-OXOGUANINE TRIPHOSPHATASE"/>
    <property type="match status" value="1"/>
</dbReference>
<dbReference type="InterPro" id="IPR020084">
    <property type="entry name" value="NUDIX_hydrolase_CS"/>
</dbReference>
<dbReference type="PROSITE" id="PS51462">
    <property type="entry name" value="NUDIX"/>
    <property type="match status" value="1"/>
</dbReference>
<dbReference type="EMBL" id="VUMN01000001">
    <property type="protein sequence ID" value="MSS57503.1"/>
    <property type="molecule type" value="Genomic_DNA"/>
</dbReference>
<dbReference type="GO" id="GO:0046872">
    <property type="term" value="F:metal ion binding"/>
    <property type="evidence" value="ECO:0007669"/>
    <property type="project" value="UniProtKB-KW"/>
</dbReference>
<dbReference type="SUPFAM" id="SSF55811">
    <property type="entry name" value="Nudix"/>
    <property type="match status" value="1"/>
</dbReference>
<keyword evidence="4 6" id="KW-0378">Hydrolase</keyword>
<proteinExistence type="inferred from homology"/>
<dbReference type="GO" id="GO:0006281">
    <property type="term" value="P:DNA repair"/>
    <property type="evidence" value="ECO:0007669"/>
    <property type="project" value="InterPro"/>
</dbReference>
<dbReference type="InterPro" id="IPR015797">
    <property type="entry name" value="NUDIX_hydrolase-like_dom_sf"/>
</dbReference>
<dbReference type="Pfam" id="PF00293">
    <property type="entry name" value="NUDIX"/>
    <property type="match status" value="1"/>
</dbReference>
<dbReference type="CDD" id="cd18886">
    <property type="entry name" value="NUDIX_MutT_Nudt1"/>
    <property type="match status" value="1"/>
</dbReference>
<comment type="cofactor">
    <cofactor evidence="1">
        <name>Mg(2+)</name>
        <dbReference type="ChEBI" id="CHEBI:18420"/>
    </cofactor>
</comment>
<protein>
    <submittedName>
        <fullName evidence="8">8-oxo-dGTP diphosphatase</fullName>
    </submittedName>
</protein>
<comment type="caution">
    <text evidence="8">The sequence shown here is derived from an EMBL/GenBank/DDBJ whole genome shotgun (WGS) entry which is preliminary data.</text>
</comment>
<evidence type="ECO:0000256" key="3">
    <source>
        <dbReference type="ARBA" id="ARBA00022723"/>
    </source>
</evidence>
<evidence type="ECO:0000313" key="8">
    <source>
        <dbReference type="EMBL" id="MSS57503.1"/>
    </source>
</evidence>
<dbReference type="PROSITE" id="PS00893">
    <property type="entry name" value="NUDIX_BOX"/>
    <property type="match status" value="1"/>
</dbReference>
<evidence type="ECO:0000256" key="2">
    <source>
        <dbReference type="ARBA" id="ARBA00005582"/>
    </source>
</evidence>
<evidence type="ECO:0000256" key="6">
    <source>
        <dbReference type="RuleBase" id="RU003476"/>
    </source>
</evidence>
<dbReference type="Gene3D" id="3.90.79.10">
    <property type="entry name" value="Nucleoside Triphosphate Pyrophosphohydrolase"/>
    <property type="match status" value="1"/>
</dbReference>
<dbReference type="GO" id="GO:0008413">
    <property type="term" value="F:8-oxo-7,8-dihydroguanosine triphosphate pyrophosphatase activity"/>
    <property type="evidence" value="ECO:0007669"/>
    <property type="project" value="InterPro"/>
</dbReference>
<dbReference type="PRINTS" id="PR01402">
    <property type="entry name" value="MUTATORMUTX"/>
</dbReference>
<dbReference type="PANTHER" id="PTHR43758:SF2">
    <property type="entry name" value="OXIDIZED PURINE NUCLEOSIDE TRIPHOSPHATE HYDROLASE"/>
    <property type="match status" value="1"/>
</dbReference>
<dbReference type="InterPro" id="IPR000086">
    <property type="entry name" value="NUDIX_hydrolase_dom"/>
</dbReference>
<dbReference type="GO" id="GO:0005737">
    <property type="term" value="C:cytoplasm"/>
    <property type="evidence" value="ECO:0007669"/>
    <property type="project" value="TreeGrafter"/>
</dbReference>
<dbReference type="AlphaFoldDB" id="A0A7X2NR44"/>
<keyword evidence="5" id="KW-0460">Magnesium</keyword>
<accession>A0A7X2NR44</accession>
<evidence type="ECO:0000256" key="4">
    <source>
        <dbReference type="ARBA" id="ARBA00022801"/>
    </source>
</evidence>
<keyword evidence="9" id="KW-1185">Reference proteome</keyword>
<sequence>MKCSSCCYLMENHRWLMLYRNRKPHDVNAGKWIGVGGKLEPGETMRQCALREIKEETGLLAEDLRYRGTVWFFYEGTEPEKIWLYTGEEFSGTLKDCDEGMLAWIPEEELSSLSLWEGDRIFLKKLMEQNSGIFSLELHYDRYGTLLGWKEREAEQE</sequence>
<evidence type="ECO:0000259" key="7">
    <source>
        <dbReference type="PROSITE" id="PS51462"/>
    </source>
</evidence>
<comment type="similarity">
    <text evidence="2 6">Belongs to the Nudix hydrolase family.</text>
</comment>
<reference evidence="8 9" key="1">
    <citation type="submission" date="2019-08" db="EMBL/GenBank/DDBJ databases">
        <title>In-depth cultivation of the pig gut microbiome towards novel bacterial diversity and tailored functional studies.</title>
        <authorList>
            <person name="Wylensek D."/>
            <person name="Hitch T.C.A."/>
            <person name="Clavel T."/>
        </authorList>
    </citation>
    <scope>NUCLEOTIDE SEQUENCE [LARGE SCALE GENOMIC DNA]</scope>
    <source>
        <strain evidence="8 9">Oil+RF-744-GAM-WT-6</strain>
    </source>
</reference>
<organism evidence="8 9">
    <name type="scientific">Stecheria intestinalis</name>
    <dbReference type="NCBI Taxonomy" id="2606630"/>
    <lineage>
        <taxon>Bacteria</taxon>
        <taxon>Bacillati</taxon>
        <taxon>Bacillota</taxon>
        <taxon>Erysipelotrichia</taxon>
        <taxon>Erysipelotrichales</taxon>
        <taxon>Erysipelotrichaceae</taxon>
        <taxon>Stecheria</taxon>
    </lineage>
</organism>
<dbReference type="RefSeq" id="WP_105303764.1">
    <property type="nucleotide sequence ID" value="NZ_VUMN01000001.1"/>
</dbReference>
<keyword evidence="3" id="KW-0479">Metal-binding</keyword>
<dbReference type="InterPro" id="IPR003562">
    <property type="entry name" value="Mutator_MutX_prot"/>
</dbReference>
<dbReference type="Proteomes" id="UP000461880">
    <property type="component" value="Unassembled WGS sequence"/>
</dbReference>
<dbReference type="PRINTS" id="PR00502">
    <property type="entry name" value="NUDIXFAMILY"/>
</dbReference>
<evidence type="ECO:0000256" key="5">
    <source>
        <dbReference type="ARBA" id="ARBA00022842"/>
    </source>
</evidence>
<name>A0A7X2NR44_9FIRM</name>
<feature type="domain" description="Nudix hydrolase" evidence="7">
    <location>
        <begin position="1"/>
        <end position="128"/>
    </location>
</feature>
<dbReference type="InterPro" id="IPR020476">
    <property type="entry name" value="Nudix_hydrolase"/>
</dbReference>